<comment type="caution">
    <text evidence="7">The sequence shown here is derived from an EMBL/GenBank/DDBJ whole genome shotgun (WGS) entry which is preliminary data.</text>
</comment>
<comment type="similarity">
    <text evidence="1">Belongs to the SMC family. SbcC subfamily.</text>
</comment>
<comment type="subunit">
    <text evidence="2">Heterodimer of SbcC and SbcD.</text>
</comment>
<proteinExistence type="inferred from homology"/>
<keyword evidence="7" id="KW-0269">Exonuclease</keyword>
<dbReference type="AlphaFoldDB" id="A0A081L8I7"/>
<keyword evidence="8" id="KW-1185">Reference proteome</keyword>
<protein>
    <recommendedName>
        <fullName evidence="3">Nuclease SbcCD subunit C</fullName>
    </recommendedName>
</protein>
<keyword evidence="7" id="KW-0378">Hydrolase</keyword>
<dbReference type="Pfam" id="PF13558">
    <property type="entry name" value="SbcC_Walker_B"/>
    <property type="match status" value="1"/>
</dbReference>
<dbReference type="EMBL" id="JOTP01000020">
    <property type="protein sequence ID" value="KEP25563.1"/>
    <property type="molecule type" value="Genomic_DNA"/>
</dbReference>
<evidence type="ECO:0000256" key="2">
    <source>
        <dbReference type="ARBA" id="ARBA00011322"/>
    </source>
</evidence>
<dbReference type="GO" id="GO:0016887">
    <property type="term" value="F:ATP hydrolysis activity"/>
    <property type="evidence" value="ECO:0007669"/>
    <property type="project" value="InterPro"/>
</dbReference>
<feature type="compositionally biased region" description="Basic and acidic residues" evidence="5">
    <location>
        <begin position="833"/>
        <end position="860"/>
    </location>
</feature>
<feature type="region of interest" description="Disordered" evidence="5">
    <location>
        <begin position="824"/>
        <end position="860"/>
    </location>
</feature>
<evidence type="ECO:0000313" key="8">
    <source>
        <dbReference type="Proteomes" id="UP000028091"/>
    </source>
</evidence>
<evidence type="ECO:0000256" key="4">
    <source>
        <dbReference type="SAM" id="Coils"/>
    </source>
</evidence>
<dbReference type="PANTHER" id="PTHR32114">
    <property type="entry name" value="ABC TRANSPORTER ABCH.3"/>
    <property type="match status" value="1"/>
</dbReference>
<dbReference type="GO" id="GO:0004527">
    <property type="term" value="F:exonuclease activity"/>
    <property type="evidence" value="ECO:0007669"/>
    <property type="project" value="UniProtKB-KW"/>
</dbReference>
<gene>
    <name evidence="7" type="ORF">BA70_08100</name>
</gene>
<dbReference type="Proteomes" id="UP000028091">
    <property type="component" value="Unassembled WGS sequence"/>
</dbReference>
<accession>A0A081L8I7</accession>
<keyword evidence="7" id="KW-0540">Nuclease</keyword>
<dbReference type="OrthoDB" id="9795626at2"/>
<dbReference type="RefSeq" id="WP_034323591.1">
    <property type="nucleotide sequence ID" value="NZ_JOTP01000020.1"/>
</dbReference>
<evidence type="ECO:0000313" key="7">
    <source>
        <dbReference type="EMBL" id="KEP25563.1"/>
    </source>
</evidence>
<feature type="coiled-coil region" evidence="4">
    <location>
        <begin position="633"/>
        <end position="777"/>
    </location>
</feature>
<dbReference type="SUPFAM" id="SSF75712">
    <property type="entry name" value="Rad50 coiled-coil Zn hook"/>
    <property type="match status" value="1"/>
</dbReference>
<dbReference type="InterPro" id="IPR038729">
    <property type="entry name" value="Rad50/SbcC_AAA"/>
</dbReference>
<organism evidence="7 8">
    <name type="scientific">Bacillus zhangzhouensis</name>
    <dbReference type="NCBI Taxonomy" id="1178540"/>
    <lineage>
        <taxon>Bacteria</taxon>
        <taxon>Bacillati</taxon>
        <taxon>Bacillota</taxon>
        <taxon>Bacilli</taxon>
        <taxon>Bacillales</taxon>
        <taxon>Bacillaceae</taxon>
        <taxon>Bacillus</taxon>
    </lineage>
</organism>
<feature type="domain" description="Rad50/SbcC-type AAA" evidence="6">
    <location>
        <begin position="6"/>
        <end position="207"/>
    </location>
</feature>
<dbReference type="Gene3D" id="3.40.50.300">
    <property type="entry name" value="P-loop containing nucleotide triphosphate hydrolases"/>
    <property type="match status" value="2"/>
</dbReference>
<name>A0A081L8I7_9BACI</name>
<evidence type="ECO:0000256" key="5">
    <source>
        <dbReference type="SAM" id="MobiDB-lite"/>
    </source>
</evidence>
<dbReference type="InterPro" id="IPR053614">
    <property type="entry name" value="SMC_SbcC-like_nuclease"/>
</dbReference>
<feature type="coiled-coil region" evidence="4">
    <location>
        <begin position="348"/>
        <end position="468"/>
    </location>
</feature>
<keyword evidence="4" id="KW-0175">Coiled coil</keyword>
<sequence>MKPITLTIKGLHSFREEQTIDFSSLCEAGVFGIFGPTGSGKSSILDAMTLALYGKVERALNNTHGILNQAEEKLSVSFTFALQKEHHISYKVERAFKRADEMKVRTSLCRLIEISDTQTVLADKASEVNRKIEELLGLTIDDFTRAVVLPQGKFAEFLSLKGADRRQMLQRLFNLEKYGDQLVKRLRAKAQNRYGQKNELLAELNGLGEAGPEALAKAKEAAEQAKVIFLEKKQMRDKALTAFTKAQAIWQYQKEQEAYETEQNKLNLLVPKMEEKKTQLNIAEQAETLKPYADALTKAEQQLSQASNEKQEAEKLLLHQRTIYDQMTQEYERARQKKIETEPALLQKKEQLIQLKEIERKKEAALQEKTGLEQQKNEKAQQLIQKKAEAENLQSLLERALTKQTQLKRELEQLQVSVKERKSVQEALRLSENVQRINQSIQKEEQKIGELKKRSSQAAEAYEKLQKQQKDSHEKIDQSFQAIEQLYFYVCEFERALTEWSKREQKQKLEKLKQRDAVRAAELRKELAAELVDGEPCPVCGSIHHDPKAAIANDHEETVAQIDEVIQRIDKELKQAEEYARDMYAAKQLLETHANQLVKQFAFLSQKAPGAEVAAAVETVQNPQSLHHLIQEWKGMKQDIQEVERKRARLMDETHDQAAEMSKMAEQLTFEQQRIQELEVLIKELQSELSEQTTQFEQAFPRFTLSQVQEMQKQIDEKDQQAEGYKERIEKSISFLEEKQQIKEQLQTTIYDVEKELDKLAHQLESQQKLIHQYETDIGRYPLKAASISDELIEVEQSLAHLNETEQQSYQQLKHAQQLFSEAQSHFSSSERQLQEANRRKQEAEAAWQKETESSPFHKPEEIESAFMDQALRLTVKQEIEEFEDKRKQCAANLKRISEQLKDESLDEEQWTDVQFRKEAAEKELEEATVMSGSAHEHLRVIEENHQRFASIHERLEVLQQEIDRLDKLQTVFKGNTFVEFLAEEQLESVSRDASARLGILTRQRYAIEVDSEGGFVMRDDANGGVRRPVSSLSGGETFLTSLALALALSAQIQLRGEFPLQFFFLDEGFGTLDQDLLDTVITALEKLQSQNLAVGVISHVEELKMRLPKKLIVHPADPSGKGTTVSMELM</sequence>
<evidence type="ECO:0000256" key="1">
    <source>
        <dbReference type="ARBA" id="ARBA00006930"/>
    </source>
</evidence>
<dbReference type="Pfam" id="PF13476">
    <property type="entry name" value="AAA_23"/>
    <property type="match status" value="1"/>
</dbReference>
<dbReference type="InterPro" id="IPR027417">
    <property type="entry name" value="P-loop_NTPase"/>
</dbReference>
<evidence type="ECO:0000256" key="3">
    <source>
        <dbReference type="ARBA" id="ARBA00013368"/>
    </source>
</evidence>
<dbReference type="NCBIfam" id="NF041752">
    <property type="entry name" value="sbcc_Bac"/>
    <property type="match status" value="1"/>
</dbReference>
<reference evidence="7 8" key="1">
    <citation type="submission" date="2012-09" db="EMBL/GenBank/DDBJ databases">
        <title>Genome Sequence of Bacillus sp. DW5-4.</title>
        <authorList>
            <person name="Lai Q."/>
            <person name="Liu Y."/>
            <person name="Shao Z."/>
        </authorList>
    </citation>
    <scope>NUCLEOTIDE SEQUENCE [LARGE SCALE GENOMIC DNA]</scope>
    <source>
        <strain evidence="7 8">DW5-4</strain>
    </source>
</reference>
<dbReference type="GO" id="GO:0006302">
    <property type="term" value="P:double-strand break repair"/>
    <property type="evidence" value="ECO:0007669"/>
    <property type="project" value="InterPro"/>
</dbReference>
<dbReference type="SUPFAM" id="SSF52540">
    <property type="entry name" value="P-loop containing nucleoside triphosphate hydrolases"/>
    <property type="match status" value="1"/>
</dbReference>
<dbReference type="eggNOG" id="COG0419">
    <property type="taxonomic scope" value="Bacteria"/>
</dbReference>
<evidence type="ECO:0000259" key="6">
    <source>
        <dbReference type="Pfam" id="PF13476"/>
    </source>
</evidence>
<dbReference type="PANTHER" id="PTHR32114:SF2">
    <property type="entry name" value="ABC TRANSPORTER ABCH.3"/>
    <property type="match status" value="1"/>
</dbReference>
<feature type="coiled-coil region" evidence="4">
    <location>
        <begin position="552"/>
        <end position="582"/>
    </location>
</feature>